<comment type="function">
    <text evidence="1">One of the primary rRNA binding proteins, it binds specifically to the 5'-end of 16S ribosomal RNA.</text>
</comment>
<dbReference type="GeneID" id="38463594"/>
<evidence type="ECO:0000256" key="6">
    <source>
        <dbReference type="ARBA" id="ARBA00022980"/>
    </source>
</evidence>
<dbReference type="HAMAP" id="MF_01345_B">
    <property type="entry name" value="Ribosomal_uS17_B"/>
    <property type="match status" value="1"/>
</dbReference>
<keyword evidence="7 10" id="KW-0687">Ribonucleoprotein</keyword>
<evidence type="ECO:0000256" key="1">
    <source>
        <dbReference type="ARBA" id="ARBA00002932"/>
    </source>
</evidence>
<dbReference type="SUPFAM" id="SSF50249">
    <property type="entry name" value="Nucleic acid-binding proteins"/>
    <property type="match status" value="1"/>
</dbReference>
<evidence type="ECO:0000256" key="8">
    <source>
        <dbReference type="ARBA" id="ARBA00035251"/>
    </source>
</evidence>
<dbReference type="NCBIfam" id="TIGR03635">
    <property type="entry name" value="uS17_bact"/>
    <property type="match status" value="1"/>
</dbReference>
<dbReference type="GO" id="GO:0006412">
    <property type="term" value="P:translation"/>
    <property type="evidence" value="ECO:0007669"/>
    <property type="project" value="InterPro"/>
</dbReference>
<dbReference type="GO" id="GO:0019843">
    <property type="term" value="F:rRNA binding"/>
    <property type="evidence" value="ECO:0007669"/>
    <property type="project" value="UniProtKB-KW"/>
</dbReference>
<dbReference type="PROSITE" id="PS00056">
    <property type="entry name" value="RIBOSOMAL_S17"/>
    <property type="match status" value="1"/>
</dbReference>
<dbReference type="InterPro" id="IPR019984">
    <property type="entry name" value="Ribosomal_uS17_bact/chlr"/>
</dbReference>
<evidence type="ECO:0000256" key="2">
    <source>
        <dbReference type="ARBA" id="ARBA00010254"/>
    </source>
</evidence>
<sequence>MARKEIIGTVIKNKMNKTITVAVEQKMSHKKYKKILFQTKKFYVHGENKLYQIGDQIKIRQTRPISKTKCWIVVSKIHKLTK</sequence>
<evidence type="ECO:0000256" key="3">
    <source>
        <dbReference type="ARBA" id="ARBA00011458"/>
    </source>
</evidence>
<evidence type="ECO:0000256" key="9">
    <source>
        <dbReference type="ARBA" id="ARBA00035308"/>
    </source>
</evidence>
<evidence type="ECO:0000256" key="5">
    <source>
        <dbReference type="ARBA" id="ARBA00022884"/>
    </source>
</evidence>
<proteinExistence type="inferred from homology"/>
<keyword evidence="6 10" id="KW-0689">Ribosomal protein</keyword>
<reference evidence="11" key="1">
    <citation type="journal article" date="2018" name="Genome Biol. Evol.">
        <title>Mitochondrial and Plastid Genomes from Coralline Red Algae Provide Insights into the Incongruent Evolutionary Histories of Organelles.</title>
        <authorList>
            <person name="Lee J."/>
            <person name="Song H.J."/>
            <person name="In Park S."/>
            <person name="Lee Y.M."/>
            <person name="Jeong S.Y."/>
            <person name="Oh Cho T."/>
            <person name="Kim J.H."/>
            <person name="Choi H.G."/>
            <person name="Choi C.G."/>
            <person name="Nelson W.A."/>
            <person name="Fredericq S."/>
            <person name="Bhattacharya D."/>
            <person name="Su Yoon H."/>
        </authorList>
    </citation>
    <scope>NUCLEOTIDE SEQUENCE</scope>
</reference>
<keyword evidence="11" id="KW-0934">Plastid</keyword>
<dbReference type="AlphaFoldDB" id="A0A3G3MGR2"/>
<dbReference type="InterPro" id="IPR000266">
    <property type="entry name" value="Ribosomal_uS17"/>
</dbReference>
<dbReference type="InterPro" id="IPR019979">
    <property type="entry name" value="Ribosomal_uS17_CS"/>
</dbReference>
<dbReference type="PANTHER" id="PTHR10744">
    <property type="entry name" value="40S RIBOSOMAL PROTEIN S11 FAMILY MEMBER"/>
    <property type="match status" value="1"/>
</dbReference>
<evidence type="ECO:0000256" key="4">
    <source>
        <dbReference type="ARBA" id="ARBA00022730"/>
    </source>
</evidence>
<dbReference type="PRINTS" id="PR00973">
    <property type="entry name" value="RIBOSOMALS17"/>
</dbReference>
<dbReference type="RefSeq" id="YP_009541819.1">
    <property type="nucleotide sequence ID" value="NC_039978.1"/>
</dbReference>
<dbReference type="GO" id="GO:0003735">
    <property type="term" value="F:structural constituent of ribosome"/>
    <property type="evidence" value="ECO:0007669"/>
    <property type="project" value="InterPro"/>
</dbReference>
<dbReference type="Pfam" id="PF00366">
    <property type="entry name" value="Ribosomal_S17"/>
    <property type="match status" value="1"/>
</dbReference>
<dbReference type="CDD" id="cd00364">
    <property type="entry name" value="Ribosomal_uS17"/>
    <property type="match status" value="1"/>
</dbReference>
<evidence type="ECO:0000313" key="11">
    <source>
        <dbReference type="EMBL" id="AYR06028.1"/>
    </source>
</evidence>
<comment type="similarity">
    <text evidence="2 10">Belongs to the universal ribosomal protein uS17 family.</text>
</comment>
<geneLocation type="plastid" evidence="11"/>
<organism evidence="11">
    <name type="scientific">Neogoniolithon spectabile</name>
    <dbReference type="NCBI Taxonomy" id="231755"/>
    <lineage>
        <taxon>Eukaryota</taxon>
        <taxon>Rhodophyta</taxon>
        <taxon>Florideophyceae</taxon>
        <taxon>Corallinophycidae</taxon>
        <taxon>Corallinales</taxon>
        <taxon>Spongitidaceae</taxon>
        <taxon>Neogoniolithoideae</taxon>
        <taxon>Neogoniolithon</taxon>
    </lineage>
</organism>
<dbReference type="GO" id="GO:0022627">
    <property type="term" value="C:cytosolic small ribosomal subunit"/>
    <property type="evidence" value="ECO:0007669"/>
    <property type="project" value="TreeGrafter"/>
</dbReference>
<evidence type="ECO:0000256" key="10">
    <source>
        <dbReference type="RuleBase" id="RU003872"/>
    </source>
</evidence>
<comment type="subunit">
    <text evidence="3">Part of the 30S ribosomal subunit.</text>
</comment>
<accession>A0A3G3MGR2</accession>
<evidence type="ECO:0000256" key="7">
    <source>
        <dbReference type="ARBA" id="ARBA00023274"/>
    </source>
</evidence>
<dbReference type="Gene3D" id="2.40.50.140">
    <property type="entry name" value="Nucleic acid-binding proteins"/>
    <property type="match status" value="1"/>
</dbReference>
<dbReference type="PANTHER" id="PTHR10744:SF1">
    <property type="entry name" value="SMALL RIBOSOMAL SUBUNIT PROTEIN US17M"/>
    <property type="match status" value="1"/>
</dbReference>
<name>A0A3G3MGR2_9FLOR</name>
<dbReference type="NCBIfam" id="NF004123">
    <property type="entry name" value="PRK05610.1"/>
    <property type="match status" value="1"/>
</dbReference>
<dbReference type="InterPro" id="IPR012340">
    <property type="entry name" value="NA-bd_OB-fold"/>
</dbReference>
<dbReference type="EMBL" id="MH281628">
    <property type="protein sequence ID" value="AYR06028.1"/>
    <property type="molecule type" value="Genomic_DNA"/>
</dbReference>
<gene>
    <name evidence="11" type="primary">rps17</name>
</gene>
<keyword evidence="4" id="KW-0699">rRNA-binding</keyword>
<keyword evidence="5" id="KW-0694">RNA-binding</keyword>
<protein>
    <recommendedName>
        <fullName evidence="8">Small ribosomal subunit protein uS17c</fullName>
    </recommendedName>
    <alternativeName>
        <fullName evidence="9">30S ribosomal protein S17, chloroplastic</fullName>
    </alternativeName>
</protein>